<dbReference type="GO" id="GO:0005506">
    <property type="term" value="F:iron ion binding"/>
    <property type="evidence" value="ECO:0007669"/>
    <property type="project" value="InterPro"/>
</dbReference>
<dbReference type="InterPro" id="IPR036010">
    <property type="entry name" value="2Fe-2S_ferredoxin-like_sf"/>
</dbReference>
<dbReference type="PANTHER" id="PTHR45444">
    <property type="entry name" value="XANTHINE DEHYDROGENASE"/>
    <property type="match status" value="1"/>
</dbReference>
<evidence type="ECO:0000256" key="6">
    <source>
        <dbReference type="SAM" id="MobiDB-lite"/>
    </source>
</evidence>
<dbReference type="InterPro" id="IPR036318">
    <property type="entry name" value="FAD-bd_PCMH-like_sf"/>
</dbReference>
<keyword evidence="3" id="KW-0274">FAD</keyword>
<dbReference type="InterPro" id="IPR001041">
    <property type="entry name" value="2Fe-2S_ferredoxin-type"/>
</dbReference>
<dbReference type="InterPro" id="IPR016169">
    <property type="entry name" value="FAD-bd_PCMH_sub2"/>
</dbReference>
<dbReference type="InterPro" id="IPR006058">
    <property type="entry name" value="2Fe2S_fd_BS"/>
</dbReference>
<dbReference type="PROSITE" id="PS00197">
    <property type="entry name" value="2FE2S_FER_1"/>
    <property type="match status" value="1"/>
</dbReference>
<dbReference type="Gene3D" id="3.30.43.10">
    <property type="entry name" value="Uridine Diphospho-n-acetylenolpyruvylglucosamine Reductase, domain 2"/>
    <property type="match status" value="1"/>
</dbReference>
<dbReference type="NCBIfam" id="TIGR02963">
    <property type="entry name" value="xanthine_xdhA"/>
    <property type="match status" value="1"/>
</dbReference>
<dbReference type="InterPro" id="IPR005107">
    <property type="entry name" value="CO_DH_flav_C"/>
</dbReference>
<feature type="domain" description="FAD-binding PCMH-type" evidence="8">
    <location>
        <begin position="181"/>
        <end position="354"/>
    </location>
</feature>
<gene>
    <name evidence="9" type="primary">xdhA</name>
    <name evidence="9" type="ORF">G3572_06625</name>
</gene>
<dbReference type="InterPro" id="IPR002346">
    <property type="entry name" value="Mopterin_DH_FAD-bd"/>
</dbReference>
<reference evidence="9 10" key="1">
    <citation type="submission" date="2020-02" db="EMBL/GenBank/DDBJ databases">
        <title>Rhodobacter algicola sp. nov., isolated from microalga culture.</title>
        <authorList>
            <person name="Park C.-Y."/>
        </authorList>
    </citation>
    <scope>NUCLEOTIDE SEQUENCE [LARGE SCALE GENOMIC DNA]</scope>
    <source>
        <strain evidence="9 10">ETT8</strain>
    </source>
</reference>
<dbReference type="GO" id="GO:0071949">
    <property type="term" value="F:FAD binding"/>
    <property type="evidence" value="ECO:0007669"/>
    <property type="project" value="InterPro"/>
</dbReference>
<evidence type="ECO:0000256" key="4">
    <source>
        <dbReference type="ARBA" id="ARBA00023002"/>
    </source>
</evidence>
<dbReference type="RefSeq" id="WP_164610075.1">
    <property type="nucleotide sequence ID" value="NZ_JAAIKE010000002.1"/>
</dbReference>
<dbReference type="SMART" id="SM01092">
    <property type="entry name" value="CO_deh_flav_C"/>
    <property type="match status" value="1"/>
</dbReference>
<dbReference type="Gene3D" id="3.10.20.30">
    <property type="match status" value="1"/>
</dbReference>
<keyword evidence="4 9" id="KW-0560">Oxidoreductase</keyword>
<dbReference type="PIRSF" id="PIRSF036557">
    <property type="entry name" value="XdhA_RC"/>
    <property type="match status" value="1"/>
</dbReference>
<comment type="caution">
    <text evidence="9">The sequence shown here is derived from an EMBL/GenBank/DDBJ whole genome shotgun (WGS) entry which is preliminary data.</text>
</comment>
<evidence type="ECO:0000259" key="8">
    <source>
        <dbReference type="PROSITE" id="PS51387"/>
    </source>
</evidence>
<evidence type="ECO:0000259" key="7">
    <source>
        <dbReference type="PROSITE" id="PS51085"/>
    </source>
</evidence>
<sequence length="470" mass="50148">MSQIAFHLNGAPIRVSDEAPTRTLLDWLRETRGLTGTKEGCNEGDCGACTVMVTDATGSRALNACILFLPQLDGKAVRTVEGIAGPQGQTHPVQQAMIDHHGSQCGFCTPGFIVSMATAHLNGASDHDDQLAGNLCRCTGYAPIIRAAKAAETAPVPEWMTTDRDIIRSSAGQGQSPARGEAEPAPRFVQPRSSDELAQWYLANPEGTLIAGATDVGLWVTKQLRNLAPVAFLSGITDLQQIEDQGDRLRIGAGVTIAALRAALGPRFPSLGELLRRYSSEQVRNAATIGGNIANGSPIGDGPPALIALGARLHLRRGDVRREMALEDFFLEYRKQDRQPGEFVEAVTIPAKAPALRCYKLSKRFDQDISAVCGCFNLTVADGVVTEARIAFGGMAGTPKRAAAVEAALLGQPLTLDVAEKAAARMAEDFTPLSDMRASAAYRLATAQNMLHRYVHDLNGTKVSVLEVRA</sequence>
<protein>
    <submittedName>
        <fullName evidence="9">Xanthine dehydrogenase small subunit</fullName>
        <ecNumber evidence="9">1.17.1.4</ecNumber>
    </submittedName>
</protein>
<dbReference type="Pfam" id="PF00941">
    <property type="entry name" value="FAD_binding_5"/>
    <property type="match status" value="1"/>
</dbReference>
<feature type="domain" description="2Fe-2S ferredoxin-type" evidence="7">
    <location>
        <begin position="2"/>
        <end position="83"/>
    </location>
</feature>
<proteinExistence type="predicted"/>
<dbReference type="PROSITE" id="PS51387">
    <property type="entry name" value="FAD_PCMH"/>
    <property type="match status" value="1"/>
</dbReference>
<dbReference type="InterPro" id="IPR016167">
    <property type="entry name" value="FAD-bd_PCMH_sub1"/>
</dbReference>
<keyword evidence="2" id="KW-0479">Metal-binding</keyword>
<accession>A0A6B3RKC4</accession>
<evidence type="ECO:0000313" key="10">
    <source>
        <dbReference type="Proteomes" id="UP000481421"/>
    </source>
</evidence>
<dbReference type="InterPro" id="IPR036683">
    <property type="entry name" value="CO_DH_flav_C_dom_sf"/>
</dbReference>
<evidence type="ECO:0000256" key="3">
    <source>
        <dbReference type="ARBA" id="ARBA00022827"/>
    </source>
</evidence>
<dbReference type="GO" id="GO:0051537">
    <property type="term" value="F:2 iron, 2 sulfur cluster binding"/>
    <property type="evidence" value="ECO:0007669"/>
    <property type="project" value="InterPro"/>
</dbReference>
<name>A0A6B3RKC4_9RHOB</name>
<dbReference type="Gene3D" id="3.30.465.10">
    <property type="match status" value="1"/>
</dbReference>
<dbReference type="SUPFAM" id="SSF47741">
    <property type="entry name" value="CO dehydrogenase ISP C-domain like"/>
    <property type="match status" value="1"/>
</dbReference>
<organism evidence="9 10">
    <name type="scientific">Pseudotabrizicola algicola</name>
    <dbReference type="NCBI Taxonomy" id="2709381"/>
    <lineage>
        <taxon>Bacteria</taxon>
        <taxon>Pseudomonadati</taxon>
        <taxon>Pseudomonadota</taxon>
        <taxon>Alphaproteobacteria</taxon>
        <taxon>Rhodobacterales</taxon>
        <taxon>Paracoccaceae</taxon>
        <taxon>Pseudotabrizicola</taxon>
    </lineage>
</organism>
<dbReference type="EC" id="1.17.1.4" evidence="9"/>
<evidence type="ECO:0000256" key="5">
    <source>
        <dbReference type="ARBA" id="ARBA00023004"/>
    </source>
</evidence>
<evidence type="ECO:0000256" key="1">
    <source>
        <dbReference type="ARBA" id="ARBA00022630"/>
    </source>
</evidence>
<dbReference type="SUPFAM" id="SSF54292">
    <property type="entry name" value="2Fe-2S ferredoxin-like"/>
    <property type="match status" value="1"/>
</dbReference>
<dbReference type="Pfam" id="PF03450">
    <property type="entry name" value="CO_deh_flav_C"/>
    <property type="match status" value="1"/>
</dbReference>
<evidence type="ECO:0000256" key="2">
    <source>
        <dbReference type="ARBA" id="ARBA00022723"/>
    </source>
</evidence>
<dbReference type="InterPro" id="IPR002888">
    <property type="entry name" value="2Fe-2S-bd"/>
</dbReference>
<dbReference type="GO" id="GO:0004854">
    <property type="term" value="F:xanthine dehydrogenase activity"/>
    <property type="evidence" value="ECO:0007669"/>
    <property type="project" value="UniProtKB-EC"/>
</dbReference>
<keyword evidence="5" id="KW-0408">Iron</keyword>
<dbReference type="AlphaFoldDB" id="A0A6B3RKC4"/>
<dbReference type="Gene3D" id="1.10.150.120">
    <property type="entry name" value="[2Fe-2S]-binding domain"/>
    <property type="match status" value="1"/>
</dbReference>
<dbReference type="PANTHER" id="PTHR45444:SF3">
    <property type="entry name" value="XANTHINE DEHYDROGENASE"/>
    <property type="match status" value="1"/>
</dbReference>
<dbReference type="InterPro" id="IPR012675">
    <property type="entry name" value="Beta-grasp_dom_sf"/>
</dbReference>
<keyword evidence="10" id="KW-1185">Reference proteome</keyword>
<dbReference type="InterPro" id="IPR016166">
    <property type="entry name" value="FAD-bd_PCMH"/>
</dbReference>
<dbReference type="SUPFAM" id="SSF55447">
    <property type="entry name" value="CO dehydrogenase flavoprotein C-terminal domain-like"/>
    <property type="match status" value="1"/>
</dbReference>
<dbReference type="InterPro" id="IPR016208">
    <property type="entry name" value="Ald_Oxase/xanthine_DH-like"/>
</dbReference>
<dbReference type="Gene3D" id="3.30.390.50">
    <property type="entry name" value="CO dehydrogenase flavoprotein, C-terminal domain"/>
    <property type="match status" value="1"/>
</dbReference>
<keyword evidence="1" id="KW-0285">Flavoprotein</keyword>
<dbReference type="Pfam" id="PF01799">
    <property type="entry name" value="Fer2_2"/>
    <property type="match status" value="1"/>
</dbReference>
<feature type="region of interest" description="Disordered" evidence="6">
    <location>
        <begin position="169"/>
        <end position="190"/>
    </location>
</feature>
<dbReference type="InterPro" id="IPR036884">
    <property type="entry name" value="2Fe-2S-bd_dom_sf"/>
</dbReference>
<evidence type="ECO:0000313" key="9">
    <source>
        <dbReference type="EMBL" id="NEX45871.1"/>
    </source>
</evidence>
<dbReference type="CDD" id="cd00207">
    <property type="entry name" value="fer2"/>
    <property type="match status" value="1"/>
</dbReference>
<dbReference type="InterPro" id="IPR012175">
    <property type="entry name" value="Xanth_DH_ssu_bac"/>
</dbReference>
<dbReference type="PROSITE" id="PS51085">
    <property type="entry name" value="2FE2S_FER_2"/>
    <property type="match status" value="1"/>
</dbReference>
<dbReference type="EMBL" id="JAAIKE010000002">
    <property type="protein sequence ID" value="NEX45871.1"/>
    <property type="molecule type" value="Genomic_DNA"/>
</dbReference>
<dbReference type="Pfam" id="PF00111">
    <property type="entry name" value="Fer2"/>
    <property type="match status" value="1"/>
</dbReference>
<dbReference type="Proteomes" id="UP000481421">
    <property type="component" value="Unassembled WGS sequence"/>
</dbReference>
<dbReference type="InterPro" id="IPR014307">
    <property type="entry name" value="Xanthine_DH_ssu"/>
</dbReference>
<dbReference type="SUPFAM" id="SSF56176">
    <property type="entry name" value="FAD-binding/transporter-associated domain-like"/>
    <property type="match status" value="1"/>
</dbReference>